<dbReference type="OrthoDB" id="9782991at2"/>
<name>A0A2N3HR20_9BACT</name>
<organism evidence="7 8">
    <name type="scientific">Labilibaculum filiforme</name>
    <dbReference type="NCBI Taxonomy" id="1940526"/>
    <lineage>
        <taxon>Bacteria</taxon>
        <taxon>Pseudomonadati</taxon>
        <taxon>Bacteroidota</taxon>
        <taxon>Bacteroidia</taxon>
        <taxon>Marinilabiliales</taxon>
        <taxon>Marinifilaceae</taxon>
        <taxon>Labilibaculum</taxon>
    </lineage>
</organism>
<reference evidence="7 8" key="1">
    <citation type="journal article" date="2017" name="Front. Microbiol.">
        <title>Labilibaculum manganireducens gen. nov., sp. nov. and Labilibaculum filiforme sp. nov., Novel Bacteroidetes Isolated from Subsurface Sediments of the Baltic Sea.</title>
        <authorList>
            <person name="Vandieken V."/>
            <person name="Marshall I.P."/>
            <person name="Niemann H."/>
            <person name="Engelen B."/>
            <person name="Cypionka H."/>
        </authorList>
    </citation>
    <scope>NUCLEOTIDE SEQUENCE [LARGE SCALE GENOMIC DNA]</scope>
    <source>
        <strain evidence="7 8">59.16B</strain>
    </source>
</reference>
<proteinExistence type="inferred from homology"/>
<keyword evidence="8" id="KW-1185">Reference proteome</keyword>
<evidence type="ECO:0000256" key="2">
    <source>
        <dbReference type="ARBA" id="ARBA00023015"/>
    </source>
</evidence>
<dbReference type="Pfam" id="PF04542">
    <property type="entry name" value="Sigma70_r2"/>
    <property type="match status" value="1"/>
</dbReference>
<dbReference type="Proteomes" id="UP000233535">
    <property type="component" value="Unassembled WGS sequence"/>
</dbReference>
<comment type="caution">
    <text evidence="7">The sequence shown here is derived from an EMBL/GenBank/DDBJ whole genome shotgun (WGS) entry which is preliminary data.</text>
</comment>
<evidence type="ECO:0000256" key="3">
    <source>
        <dbReference type="ARBA" id="ARBA00023082"/>
    </source>
</evidence>
<dbReference type="GO" id="GO:0016987">
    <property type="term" value="F:sigma factor activity"/>
    <property type="evidence" value="ECO:0007669"/>
    <property type="project" value="UniProtKB-KW"/>
</dbReference>
<keyword evidence="2" id="KW-0805">Transcription regulation</keyword>
<comment type="similarity">
    <text evidence="1">Belongs to the sigma-70 factor family. ECF subfamily.</text>
</comment>
<dbReference type="NCBIfam" id="TIGR02985">
    <property type="entry name" value="Sig70_bacteroi1"/>
    <property type="match status" value="1"/>
</dbReference>
<dbReference type="EMBL" id="MVDD01000025">
    <property type="protein sequence ID" value="PKQ60487.1"/>
    <property type="molecule type" value="Genomic_DNA"/>
</dbReference>
<dbReference type="InterPro" id="IPR013325">
    <property type="entry name" value="RNA_pol_sigma_r2"/>
</dbReference>
<accession>A0A2N3HR20</accession>
<dbReference type="PANTHER" id="PTHR43133:SF46">
    <property type="entry name" value="RNA POLYMERASE SIGMA-70 FACTOR ECF SUBFAMILY"/>
    <property type="match status" value="1"/>
</dbReference>
<keyword evidence="3" id="KW-0731">Sigma factor</keyword>
<dbReference type="PANTHER" id="PTHR43133">
    <property type="entry name" value="RNA POLYMERASE ECF-TYPE SIGMA FACTO"/>
    <property type="match status" value="1"/>
</dbReference>
<sequence length="184" mass="21602">MLEDKDNILKNIQRGNLQEFEKLFKAFYPSLCNYALRFVKDTNQAEEIVQELFCQLWETRKNLKIHTSLKAYLYKATYFNSLQVLRKRGVKTQYEEYIKTHKPESSLPINSVEEKEIYSIVQNTLANLPERCSQIFKMSRFEGLKYQEIAIKLSVSVKTVEANMGKALKAFRKNLKDYVGIIVL</sequence>
<evidence type="ECO:0000256" key="1">
    <source>
        <dbReference type="ARBA" id="ARBA00010641"/>
    </source>
</evidence>
<dbReference type="InterPro" id="IPR036388">
    <property type="entry name" value="WH-like_DNA-bd_sf"/>
</dbReference>
<evidence type="ECO:0000259" key="5">
    <source>
        <dbReference type="Pfam" id="PF04542"/>
    </source>
</evidence>
<feature type="domain" description="RNA polymerase sigma-70 region 2" evidence="5">
    <location>
        <begin position="23"/>
        <end position="88"/>
    </location>
</feature>
<protein>
    <recommendedName>
        <fullName evidence="9">RNA polymerase sigma-70 factor</fullName>
    </recommendedName>
</protein>
<dbReference type="InterPro" id="IPR013324">
    <property type="entry name" value="RNA_pol_sigma_r3/r4-like"/>
</dbReference>
<dbReference type="SUPFAM" id="SSF88659">
    <property type="entry name" value="Sigma3 and sigma4 domains of RNA polymerase sigma factors"/>
    <property type="match status" value="1"/>
</dbReference>
<feature type="domain" description="RNA polymerase sigma factor 70 region 4 type 2" evidence="6">
    <location>
        <begin position="121"/>
        <end position="170"/>
    </location>
</feature>
<dbReference type="GO" id="GO:0006352">
    <property type="term" value="P:DNA-templated transcription initiation"/>
    <property type="evidence" value="ECO:0007669"/>
    <property type="project" value="InterPro"/>
</dbReference>
<evidence type="ECO:0000259" key="6">
    <source>
        <dbReference type="Pfam" id="PF08281"/>
    </source>
</evidence>
<dbReference type="NCBIfam" id="TIGR02937">
    <property type="entry name" value="sigma70-ECF"/>
    <property type="match status" value="1"/>
</dbReference>
<keyword evidence="4" id="KW-0804">Transcription</keyword>
<dbReference type="InterPro" id="IPR014284">
    <property type="entry name" value="RNA_pol_sigma-70_dom"/>
</dbReference>
<evidence type="ECO:0008006" key="9">
    <source>
        <dbReference type="Google" id="ProtNLM"/>
    </source>
</evidence>
<evidence type="ECO:0000256" key="4">
    <source>
        <dbReference type="ARBA" id="ARBA00023163"/>
    </source>
</evidence>
<evidence type="ECO:0000313" key="7">
    <source>
        <dbReference type="EMBL" id="PKQ60487.1"/>
    </source>
</evidence>
<dbReference type="RefSeq" id="WP_101263382.1">
    <property type="nucleotide sequence ID" value="NZ_MVDD01000025.1"/>
</dbReference>
<dbReference type="SUPFAM" id="SSF88946">
    <property type="entry name" value="Sigma2 domain of RNA polymerase sigma factors"/>
    <property type="match status" value="1"/>
</dbReference>
<dbReference type="InterPro" id="IPR039425">
    <property type="entry name" value="RNA_pol_sigma-70-like"/>
</dbReference>
<dbReference type="AlphaFoldDB" id="A0A2N3HR20"/>
<dbReference type="Gene3D" id="1.10.1740.10">
    <property type="match status" value="1"/>
</dbReference>
<dbReference type="InterPro" id="IPR013249">
    <property type="entry name" value="RNA_pol_sigma70_r4_t2"/>
</dbReference>
<dbReference type="Pfam" id="PF08281">
    <property type="entry name" value="Sigma70_r4_2"/>
    <property type="match status" value="1"/>
</dbReference>
<dbReference type="Gene3D" id="1.10.10.10">
    <property type="entry name" value="Winged helix-like DNA-binding domain superfamily/Winged helix DNA-binding domain"/>
    <property type="match status" value="1"/>
</dbReference>
<gene>
    <name evidence="7" type="ORF">BZG02_19230</name>
</gene>
<evidence type="ECO:0000313" key="8">
    <source>
        <dbReference type="Proteomes" id="UP000233535"/>
    </source>
</evidence>
<dbReference type="GO" id="GO:0003677">
    <property type="term" value="F:DNA binding"/>
    <property type="evidence" value="ECO:0007669"/>
    <property type="project" value="InterPro"/>
</dbReference>
<dbReference type="InterPro" id="IPR007627">
    <property type="entry name" value="RNA_pol_sigma70_r2"/>
</dbReference>
<dbReference type="InterPro" id="IPR014327">
    <property type="entry name" value="RNA_pol_sigma70_bacteroid"/>
</dbReference>